<feature type="compositionally biased region" description="Polar residues" evidence="14">
    <location>
        <begin position="470"/>
        <end position="479"/>
    </location>
</feature>
<keyword evidence="10 13" id="KW-0067">ATP-binding</keyword>
<feature type="region of interest" description="Disordered" evidence="14">
    <location>
        <begin position="89"/>
        <end position="113"/>
    </location>
</feature>
<feature type="binding site" evidence="13">
    <location>
        <position position="841"/>
    </location>
    <ligand>
        <name>ATP</name>
        <dbReference type="ChEBI" id="CHEBI:30616"/>
    </ligand>
</feature>
<dbReference type="EC" id="2.7.11.1" evidence="3"/>
<comment type="catalytic activity">
    <reaction evidence="12">
        <text>L-seryl-[protein] + ATP = O-phospho-L-seryl-[protein] + ADP + H(+)</text>
        <dbReference type="Rhea" id="RHEA:17989"/>
        <dbReference type="Rhea" id="RHEA-COMP:9863"/>
        <dbReference type="Rhea" id="RHEA-COMP:11604"/>
        <dbReference type="ChEBI" id="CHEBI:15378"/>
        <dbReference type="ChEBI" id="CHEBI:29999"/>
        <dbReference type="ChEBI" id="CHEBI:30616"/>
        <dbReference type="ChEBI" id="CHEBI:83421"/>
        <dbReference type="ChEBI" id="CHEBI:456216"/>
        <dbReference type="EC" id="2.7.11.1"/>
    </reaction>
</comment>
<dbReference type="GO" id="GO:0005694">
    <property type="term" value="C:chromosome"/>
    <property type="evidence" value="ECO:0007669"/>
    <property type="project" value="UniProtKB-SubCell"/>
</dbReference>
<evidence type="ECO:0000256" key="11">
    <source>
        <dbReference type="ARBA" id="ARBA00047899"/>
    </source>
</evidence>
<proteinExistence type="predicted"/>
<protein>
    <recommendedName>
        <fullName evidence="3">non-specific serine/threonine protein kinase</fullName>
        <ecNumber evidence="3">2.7.11.1</ecNumber>
    </recommendedName>
</protein>
<dbReference type="GO" id="GO:0000278">
    <property type="term" value="P:mitotic cell cycle"/>
    <property type="evidence" value="ECO:0007669"/>
    <property type="project" value="TreeGrafter"/>
</dbReference>
<feature type="region of interest" description="Disordered" evidence="14">
    <location>
        <begin position="457"/>
        <end position="481"/>
    </location>
</feature>
<dbReference type="FunFam" id="1.10.510.10:FF:000401">
    <property type="entry name" value="serine/threonine-protein kinase haspin"/>
    <property type="match status" value="1"/>
</dbReference>
<dbReference type="AlphaFoldDB" id="A0A9N9TLX7"/>
<name>A0A9N9TLX7_PHYSR</name>
<keyword evidence="9" id="KW-0418">Kinase</keyword>
<dbReference type="InterPro" id="IPR024604">
    <property type="entry name" value="GSG2_C"/>
</dbReference>
<dbReference type="Pfam" id="PF12330">
    <property type="entry name" value="Haspin_kinase"/>
    <property type="match status" value="1"/>
</dbReference>
<dbReference type="EMBL" id="OU900095">
    <property type="protein sequence ID" value="CAG9858940.1"/>
    <property type="molecule type" value="Genomic_DNA"/>
</dbReference>
<evidence type="ECO:0000256" key="4">
    <source>
        <dbReference type="ARBA" id="ARBA00022454"/>
    </source>
</evidence>
<dbReference type="GO" id="GO:0005524">
    <property type="term" value="F:ATP binding"/>
    <property type="evidence" value="ECO:0007669"/>
    <property type="project" value="UniProtKB-UniRule"/>
</dbReference>
<dbReference type="Gene3D" id="3.30.200.20">
    <property type="entry name" value="Phosphorylase Kinase, domain 1"/>
    <property type="match status" value="1"/>
</dbReference>
<feature type="region of interest" description="Disordered" evidence="14">
    <location>
        <begin position="530"/>
        <end position="567"/>
    </location>
</feature>
<dbReference type="InterPro" id="IPR011009">
    <property type="entry name" value="Kinase-like_dom_sf"/>
</dbReference>
<evidence type="ECO:0000313" key="16">
    <source>
        <dbReference type="EMBL" id="CAG9858940.1"/>
    </source>
</evidence>
<feature type="region of interest" description="Disordered" evidence="14">
    <location>
        <begin position="390"/>
        <end position="418"/>
    </location>
</feature>
<keyword evidence="17" id="KW-1185">Reference proteome</keyword>
<keyword evidence="6" id="KW-0723">Serine/threonine-protein kinase</keyword>
<accession>A0A9N9TLX7</accession>
<dbReference type="InterPro" id="IPR017441">
    <property type="entry name" value="Protein_kinase_ATP_BS"/>
</dbReference>
<feature type="compositionally biased region" description="Polar residues" evidence="14">
    <location>
        <begin position="547"/>
        <end position="559"/>
    </location>
</feature>
<evidence type="ECO:0000256" key="12">
    <source>
        <dbReference type="ARBA" id="ARBA00048679"/>
    </source>
</evidence>
<evidence type="ECO:0000313" key="17">
    <source>
        <dbReference type="Proteomes" id="UP001153712"/>
    </source>
</evidence>
<evidence type="ECO:0000256" key="8">
    <source>
        <dbReference type="ARBA" id="ARBA00022741"/>
    </source>
</evidence>
<keyword evidence="5" id="KW-0963">Cytoplasm</keyword>
<evidence type="ECO:0000256" key="14">
    <source>
        <dbReference type="SAM" id="MobiDB-lite"/>
    </source>
</evidence>
<sequence length="1125" mass="127729">MAPTKTYGRGNISIVKPSDAYNSLFLKTPTFKKTKRRKPKKRLPLRELPIRNIRNDNCLTALTSDNSIHIHVSLDNTFDKLLKQDKPFIAPKNTNENSNKKNTCEGSSSSGWSCLRQKGDTQISVPGLDDTWDFQSKQKHKPFEISFSFFTKFPKNVEHLFGKDESSLGISCDKFTQNLHSNVKKFCSTPVQLDKKINNKKTENKFCSTPVQVNVKSNKQEISEKSLLDISSVISNKKDTEGNNFCCNITRSSLRSCKKSIQDDTSLHKSGENVSLNAASAVEEGSHRNKDLEIVINSPKISLNSRKTNNLCFSPDLFSDDQDEEFHGFINNQFHYSSSKQVNFLETFNNELSKLSHTDDEENFGNTSKIHKFECINDLRVNITKMSLRSSQHSKVDIPSSASSSRYSSGEESYNQLENQSEELLSTFGREQGTNFANKSSIIKPEPIKELRVKITKSSFDPSQSEDELSNTCSSQSAGENGLHNELFSTFDQDEYGQSQKLSIHKNLKVKPSILRINLTKLIDHEEEVVSGNSGSYVTSRRKQKLSYDQSNRTDYHSNSIDLSDSHDTISTISSSVTRSLQEENLSDDHEEISNSSDTYSPINYRKRTNQIVLQSSLEESNEQENSLLSLSNNIADQTNVLEHINVDCEEVQHDDERRTEVGRKLVKSEDEPALNGTVQKIDDDKFSLSQAKSFDLNEIECDKSVILIDSESPIKLKPGKGWRRSLCLFKNKCGVKLSQESKLKIGRPSFLPCIDCSDIVQDGSLSENLKRLSVVPGESAELTSGTPRDIVLRRCHQKSPMKFSKCFSNSILKNCQKIGEGVYGEVFLLRNPKGGLTVLKIIPIEGDLLVNGERQKKFEEVMSEIIIASELSNLRVSDQTEENFFTKIQKIQCIQGKYPQRLIDLWDDFEETKGTENDSPTLFKDDQLYIAFQMSFGGKDLEAYEFRNAKQAFSAICQVAVGLALAEKQLKFEHRDLHWGNVLIADEPDKKKVFSFHIENKHYKIPLEGIRVSIIDFTLSRIDCNGVTIYNDLSADPGLFAAHGDYQFDVYRLMQKANRNNWTSFEPFTNVLWMHYLLDKSIKGFRYKYPKSNVHKSHIEKLKSLSEVVLKCKNVEEFLCEHVL</sequence>
<dbReference type="InterPro" id="IPR000719">
    <property type="entry name" value="Prot_kinase_dom"/>
</dbReference>
<evidence type="ECO:0000256" key="7">
    <source>
        <dbReference type="ARBA" id="ARBA00022679"/>
    </source>
</evidence>
<keyword evidence="8 13" id="KW-0547">Nucleotide-binding</keyword>
<dbReference type="OrthoDB" id="21018at2759"/>
<dbReference type="GO" id="GO:0035556">
    <property type="term" value="P:intracellular signal transduction"/>
    <property type="evidence" value="ECO:0007669"/>
    <property type="project" value="TreeGrafter"/>
</dbReference>
<dbReference type="SUPFAM" id="SSF56112">
    <property type="entry name" value="Protein kinase-like (PK-like)"/>
    <property type="match status" value="1"/>
</dbReference>
<dbReference type="GO" id="GO:0005737">
    <property type="term" value="C:cytoplasm"/>
    <property type="evidence" value="ECO:0007669"/>
    <property type="project" value="UniProtKB-SubCell"/>
</dbReference>
<evidence type="ECO:0000259" key="15">
    <source>
        <dbReference type="PROSITE" id="PS50011"/>
    </source>
</evidence>
<feature type="domain" description="Protein kinase" evidence="15">
    <location>
        <begin position="813"/>
        <end position="1125"/>
    </location>
</feature>
<dbReference type="Gene3D" id="1.10.510.10">
    <property type="entry name" value="Transferase(Phosphotransferase) domain 1"/>
    <property type="match status" value="1"/>
</dbReference>
<dbReference type="PANTHER" id="PTHR24419">
    <property type="entry name" value="INTERLEUKIN-1 RECEPTOR-ASSOCIATED KINASE"/>
    <property type="match status" value="1"/>
</dbReference>
<evidence type="ECO:0000256" key="2">
    <source>
        <dbReference type="ARBA" id="ARBA00004496"/>
    </source>
</evidence>
<keyword evidence="7" id="KW-0808">Transferase</keyword>
<evidence type="ECO:0000256" key="9">
    <source>
        <dbReference type="ARBA" id="ARBA00022777"/>
    </source>
</evidence>
<evidence type="ECO:0000256" key="3">
    <source>
        <dbReference type="ARBA" id="ARBA00012513"/>
    </source>
</evidence>
<dbReference type="PANTHER" id="PTHR24419:SF18">
    <property type="entry name" value="SERINE_THREONINE-PROTEIN KINASE HASPIN"/>
    <property type="match status" value="1"/>
</dbReference>
<reference evidence="16" key="1">
    <citation type="submission" date="2022-01" db="EMBL/GenBank/DDBJ databases">
        <authorList>
            <person name="King R."/>
        </authorList>
    </citation>
    <scope>NUCLEOTIDE SEQUENCE</scope>
</reference>
<evidence type="ECO:0000256" key="13">
    <source>
        <dbReference type="PROSITE-ProRule" id="PRU10141"/>
    </source>
</evidence>
<organism evidence="16 17">
    <name type="scientific">Phyllotreta striolata</name>
    <name type="common">Striped flea beetle</name>
    <name type="synonym">Crioceris striolata</name>
    <dbReference type="NCBI Taxonomy" id="444603"/>
    <lineage>
        <taxon>Eukaryota</taxon>
        <taxon>Metazoa</taxon>
        <taxon>Ecdysozoa</taxon>
        <taxon>Arthropoda</taxon>
        <taxon>Hexapoda</taxon>
        <taxon>Insecta</taxon>
        <taxon>Pterygota</taxon>
        <taxon>Neoptera</taxon>
        <taxon>Endopterygota</taxon>
        <taxon>Coleoptera</taxon>
        <taxon>Polyphaga</taxon>
        <taxon>Cucujiformia</taxon>
        <taxon>Chrysomeloidea</taxon>
        <taxon>Chrysomelidae</taxon>
        <taxon>Galerucinae</taxon>
        <taxon>Alticini</taxon>
        <taxon>Phyllotreta</taxon>
    </lineage>
</organism>
<dbReference type="Proteomes" id="UP001153712">
    <property type="component" value="Chromosome 2"/>
</dbReference>
<gene>
    <name evidence="16" type="ORF">PHYEVI_LOCUS5327</name>
</gene>
<comment type="catalytic activity">
    <reaction evidence="11">
        <text>L-threonyl-[protein] + ATP = O-phospho-L-threonyl-[protein] + ADP + H(+)</text>
        <dbReference type="Rhea" id="RHEA:46608"/>
        <dbReference type="Rhea" id="RHEA-COMP:11060"/>
        <dbReference type="Rhea" id="RHEA-COMP:11605"/>
        <dbReference type="ChEBI" id="CHEBI:15378"/>
        <dbReference type="ChEBI" id="CHEBI:30013"/>
        <dbReference type="ChEBI" id="CHEBI:30616"/>
        <dbReference type="ChEBI" id="CHEBI:61977"/>
        <dbReference type="ChEBI" id="CHEBI:456216"/>
        <dbReference type="EC" id="2.7.11.1"/>
    </reaction>
</comment>
<dbReference type="GO" id="GO:0005634">
    <property type="term" value="C:nucleus"/>
    <property type="evidence" value="ECO:0007669"/>
    <property type="project" value="TreeGrafter"/>
</dbReference>
<evidence type="ECO:0000256" key="6">
    <source>
        <dbReference type="ARBA" id="ARBA00022527"/>
    </source>
</evidence>
<evidence type="ECO:0000256" key="1">
    <source>
        <dbReference type="ARBA" id="ARBA00004286"/>
    </source>
</evidence>
<evidence type="ECO:0000256" key="10">
    <source>
        <dbReference type="ARBA" id="ARBA00022840"/>
    </source>
</evidence>
<keyword evidence="4" id="KW-0158">Chromosome</keyword>
<comment type="subcellular location">
    <subcellularLocation>
        <location evidence="1">Chromosome</location>
    </subcellularLocation>
    <subcellularLocation>
        <location evidence="2">Cytoplasm</location>
    </subcellularLocation>
</comment>
<dbReference type="PROSITE" id="PS50011">
    <property type="entry name" value="PROTEIN_KINASE_DOM"/>
    <property type="match status" value="1"/>
</dbReference>
<dbReference type="PROSITE" id="PS00107">
    <property type="entry name" value="PROTEIN_KINASE_ATP"/>
    <property type="match status" value="1"/>
</dbReference>
<dbReference type="GO" id="GO:0072354">
    <property type="term" value="F:histone H3T3 kinase activity"/>
    <property type="evidence" value="ECO:0007669"/>
    <property type="project" value="TreeGrafter"/>
</dbReference>
<evidence type="ECO:0000256" key="5">
    <source>
        <dbReference type="ARBA" id="ARBA00022490"/>
    </source>
</evidence>
<feature type="region of interest" description="Disordered" evidence="14">
    <location>
        <begin position="579"/>
        <end position="602"/>
    </location>
</feature>
<dbReference type="SMART" id="SM01331">
    <property type="entry name" value="DUF3635"/>
    <property type="match status" value="1"/>
</dbReference>
<feature type="compositionally biased region" description="Low complexity" evidence="14">
    <location>
        <begin position="400"/>
        <end position="414"/>
    </location>
</feature>